<keyword evidence="1" id="KW-0812">Transmembrane</keyword>
<protein>
    <submittedName>
        <fullName evidence="2">Uncharacterized protein</fullName>
    </submittedName>
</protein>
<feature type="transmembrane region" description="Helical" evidence="1">
    <location>
        <begin position="76"/>
        <end position="99"/>
    </location>
</feature>
<dbReference type="EMBL" id="MEWW01000010">
    <property type="protein sequence ID" value="OGC84716.1"/>
    <property type="molecule type" value="Genomic_DNA"/>
</dbReference>
<dbReference type="Pfam" id="PF18895">
    <property type="entry name" value="T4SS_pilin"/>
    <property type="match status" value="1"/>
</dbReference>
<evidence type="ECO:0000313" key="2">
    <source>
        <dbReference type="EMBL" id="OGC84716.1"/>
    </source>
</evidence>
<reference evidence="2 3" key="1">
    <citation type="journal article" date="2016" name="Nat. Commun.">
        <title>Thousands of microbial genomes shed light on interconnected biogeochemical processes in an aquifer system.</title>
        <authorList>
            <person name="Anantharaman K."/>
            <person name="Brown C.T."/>
            <person name="Hug L.A."/>
            <person name="Sharon I."/>
            <person name="Castelle C.J."/>
            <person name="Probst A.J."/>
            <person name="Thomas B.C."/>
            <person name="Singh A."/>
            <person name="Wilkins M.J."/>
            <person name="Karaoz U."/>
            <person name="Brodie E.L."/>
            <person name="Williams K.H."/>
            <person name="Hubbard S.S."/>
            <person name="Banfield J.F."/>
        </authorList>
    </citation>
    <scope>NUCLEOTIDE SEQUENCE [LARGE SCALE GENOMIC DNA]</scope>
</reference>
<proteinExistence type="predicted"/>
<gene>
    <name evidence="2" type="ORF">A3F55_02545</name>
</gene>
<evidence type="ECO:0000313" key="3">
    <source>
        <dbReference type="Proteomes" id="UP000178091"/>
    </source>
</evidence>
<dbReference type="Proteomes" id="UP000178091">
    <property type="component" value="Unassembled WGS sequence"/>
</dbReference>
<accession>A0A1F4XT49</accession>
<dbReference type="AlphaFoldDB" id="A0A1F4XT49"/>
<comment type="caution">
    <text evidence="2">The sequence shown here is derived from an EMBL/GenBank/DDBJ whole genome shotgun (WGS) entry which is preliminary data.</text>
</comment>
<keyword evidence="1" id="KW-1133">Transmembrane helix</keyword>
<dbReference type="InterPro" id="IPR043993">
    <property type="entry name" value="T4SS_pilin"/>
</dbReference>
<evidence type="ECO:0000256" key="1">
    <source>
        <dbReference type="SAM" id="Phobius"/>
    </source>
</evidence>
<keyword evidence="1" id="KW-0472">Membrane</keyword>
<organism evidence="2 3">
    <name type="scientific">Candidatus Adlerbacteria bacterium RIFCSPHIGHO2_12_FULL_53_18</name>
    <dbReference type="NCBI Taxonomy" id="1797242"/>
    <lineage>
        <taxon>Bacteria</taxon>
        <taxon>Candidatus Adleribacteriota</taxon>
    </lineage>
</organism>
<feature type="transmembrane region" description="Helical" evidence="1">
    <location>
        <begin position="111"/>
        <end position="136"/>
    </location>
</feature>
<name>A0A1F4XT49_9BACT</name>
<sequence length="142" mass="14912">MKGKYIFFVFLFVTFVCFPFVSIAAIGGGSDGGLGGGSDGGIGGGSSNSNFVKLSNPLGDIDSFPELIKAILDGTFIIGLPVAVLFIVIAGFRFVWARGNPTELDKAKTNLLYTVVGIAVFFGAWLITEVIVGTLARLNIDI</sequence>